<dbReference type="OrthoDB" id="9791944at2"/>
<dbReference type="AlphaFoldDB" id="C0N226"/>
<dbReference type="Pfam" id="PF13489">
    <property type="entry name" value="Methyltransf_23"/>
    <property type="match status" value="1"/>
</dbReference>
<proteinExistence type="predicted"/>
<organism evidence="1 2">
    <name type="scientific">Methylophaga thiooxydans DMS010</name>
    <dbReference type="NCBI Taxonomy" id="637616"/>
    <lineage>
        <taxon>Bacteria</taxon>
        <taxon>Pseudomonadati</taxon>
        <taxon>Pseudomonadota</taxon>
        <taxon>Gammaproteobacteria</taxon>
        <taxon>Thiotrichales</taxon>
        <taxon>Piscirickettsiaceae</taxon>
        <taxon>Methylophaga</taxon>
    </lineage>
</organism>
<reference evidence="1 2" key="1">
    <citation type="journal article" date="2011" name="J. Bacteriol.">
        <title>Draft genome sequence of the chemolithoheterotrophic, halophilic methylotroph Methylophaga thiooxydans DMS010.</title>
        <authorList>
            <person name="Boden R."/>
            <person name="Ferriera S."/>
            <person name="Johnson J."/>
            <person name="Kelly D.P."/>
            <person name="Murrell J.C."/>
            <person name="Schafer H."/>
        </authorList>
    </citation>
    <scope>NUCLEOTIDE SEQUENCE [LARGE SCALE GENOMIC DNA]</scope>
    <source>
        <strain evidence="1 2">DMS010</strain>
    </source>
</reference>
<gene>
    <name evidence="1" type="ORF">MDMS009_218</name>
</gene>
<keyword evidence="2" id="KW-1185">Reference proteome</keyword>
<dbReference type="HOGENOM" id="CLU_063353_0_0_6"/>
<accession>C0N226</accession>
<sequence length="210" mass="24513">MSASCPLCQHSAAVFYQFKARLYHQCGFCQAVFMDKGLWPDRSTEEKRYLEHLNDVEDGRFQHFVSPITRRVTKDFMQHHKGLDFGAGHAPVISHVLRQAGFAITPYDPLFFDDATLLNQQYDYICSCEVIEHFHQPAESFALLNQLLKANGQLLCMTELYHEGIDFHRWNYKNDPTHVFMYHRNTLSYIADKYGFKKPDIDGRLVVFSH</sequence>
<protein>
    <recommendedName>
        <fullName evidence="3">Methyltransferase domain family</fullName>
    </recommendedName>
</protein>
<evidence type="ECO:0000313" key="2">
    <source>
        <dbReference type="Proteomes" id="UP000004679"/>
    </source>
</evidence>
<dbReference type="EMBL" id="GG657883">
    <property type="protein sequence ID" value="EEF81226.1"/>
    <property type="molecule type" value="Genomic_DNA"/>
</dbReference>
<dbReference type="Proteomes" id="UP000004679">
    <property type="component" value="Unassembled WGS sequence"/>
</dbReference>
<evidence type="ECO:0008006" key="3">
    <source>
        <dbReference type="Google" id="ProtNLM"/>
    </source>
</evidence>
<evidence type="ECO:0000313" key="1">
    <source>
        <dbReference type="EMBL" id="EEF81226.1"/>
    </source>
</evidence>
<dbReference type="RefSeq" id="WP_008290009.1">
    <property type="nucleotide sequence ID" value="NZ_GG657883.1"/>
</dbReference>
<dbReference type="InterPro" id="IPR029063">
    <property type="entry name" value="SAM-dependent_MTases_sf"/>
</dbReference>
<name>C0N226_9GAMM</name>
<dbReference type="Gene3D" id="3.40.50.150">
    <property type="entry name" value="Vaccinia Virus protein VP39"/>
    <property type="match status" value="1"/>
</dbReference>
<dbReference type="SUPFAM" id="SSF53335">
    <property type="entry name" value="S-adenosyl-L-methionine-dependent methyltransferases"/>
    <property type="match status" value="1"/>
</dbReference>